<feature type="domain" description="DUF547" evidence="1">
    <location>
        <begin position="342"/>
        <end position="474"/>
    </location>
</feature>
<dbReference type="InterPro" id="IPR006869">
    <property type="entry name" value="DUF547"/>
</dbReference>
<reference evidence="2 3" key="1">
    <citation type="submission" date="2024-11" db="EMBL/GenBank/DDBJ databases">
        <title>A near-complete genome assembly of Cinchona calisaya.</title>
        <authorList>
            <person name="Lian D.C."/>
            <person name="Zhao X.W."/>
            <person name="Wei L."/>
        </authorList>
    </citation>
    <scope>NUCLEOTIDE SEQUENCE [LARGE SCALE GENOMIC DNA]</scope>
    <source>
        <tissue evidence="2">Nenye</tissue>
    </source>
</reference>
<dbReference type="Pfam" id="PF04784">
    <property type="entry name" value="DUF547"/>
    <property type="match status" value="1"/>
</dbReference>
<evidence type="ECO:0000313" key="3">
    <source>
        <dbReference type="Proteomes" id="UP001630127"/>
    </source>
</evidence>
<accession>A0ABD2Z7S7</accession>
<comment type="caution">
    <text evidence="2">The sequence shown here is derived from an EMBL/GenBank/DDBJ whole genome shotgun (WGS) entry which is preliminary data.</text>
</comment>
<sequence length="557" mass="62641">MIGDSTTTTLQYYCAETPHLLTTLQPKEGDHVLLNASMSPTRITSQSPAVHLVRGTLQDHQPSFWWDAEKYPCFHSITSILSNADAASTSKSSIELMQEITTLEVEILQLERYLLSLYRTAFQQHHPVLMGGQGTLIEDKMRSHMQATDNRPCFEMDRAISRSDSNHHHQILPSNALACSNYHIKAATKSPSRRVDKLPLLKGKPQADSAHHSLADHLGSYLMDDALDCPTRLSEEIVRCICCIYCKFANPALPQKGLFVSSTSSFSSSSTFSPGHISGSWSPSFNEGSKGYIEDLKDDTGPYAATIEVIKICLDDDTFQYVARVLEKFRSLVKSLEKVDPRNMKREEKLAFWLNIHNALVMHGYLAYGTQNFVRSSSILKAAYNVGGQCINAHVIQNSILGIRSHYSAPWLQTLLSPKKKFTIGSAKHTYSLEYPEPLVHFALCSGSCSDPPVRVFTAKNVFQDLKVARDEFIQASVYIQRETKLYLPKLVCYFAREMSLSMSGLLEMICACLPEVQQKAIRTCIKGRADKYIHWIPQSSTFRYLIHQEVVQGNKR</sequence>
<dbReference type="EMBL" id="JBJUIK010000011">
    <property type="protein sequence ID" value="KAL3514914.1"/>
    <property type="molecule type" value="Genomic_DNA"/>
</dbReference>
<dbReference type="AlphaFoldDB" id="A0ABD2Z7S7"/>
<proteinExistence type="predicted"/>
<dbReference type="PANTHER" id="PTHR23054">
    <property type="entry name" value="TERNARY COMPLEX FACTOR MIP1, LEUCINE-ZIPPER-RELATED"/>
    <property type="match status" value="1"/>
</dbReference>
<name>A0ABD2Z7S7_9GENT</name>
<gene>
    <name evidence="2" type="ORF">ACH5RR_027631</name>
</gene>
<keyword evidence="3" id="KW-1185">Reference proteome</keyword>
<dbReference type="Proteomes" id="UP001630127">
    <property type="component" value="Unassembled WGS sequence"/>
</dbReference>
<dbReference type="PANTHER" id="PTHR23054:SF15">
    <property type="entry name" value="OS08G0515700 PROTEIN"/>
    <property type="match status" value="1"/>
</dbReference>
<evidence type="ECO:0000259" key="1">
    <source>
        <dbReference type="Pfam" id="PF04784"/>
    </source>
</evidence>
<organism evidence="2 3">
    <name type="scientific">Cinchona calisaya</name>
    <dbReference type="NCBI Taxonomy" id="153742"/>
    <lineage>
        <taxon>Eukaryota</taxon>
        <taxon>Viridiplantae</taxon>
        <taxon>Streptophyta</taxon>
        <taxon>Embryophyta</taxon>
        <taxon>Tracheophyta</taxon>
        <taxon>Spermatophyta</taxon>
        <taxon>Magnoliopsida</taxon>
        <taxon>eudicotyledons</taxon>
        <taxon>Gunneridae</taxon>
        <taxon>Pentapetalae</taxon>
        <taxon>asterids</taxon>
        <taxon>lamiids</taxon>
        <taxon>Gentianales</taxon>
        <taxon>Rubiaceae</taxon>
        <taxon>Cinchonoideae</taxon>
        <taxon>Cinchoneae</taxon>
        <taxon>Cinchona</taxon>
    </lineage>
</organism>
<evidence type="ECO:0000313" key="2">
    <source>
        <dbReference type="EMBL" id="KAL3514914.1"/>
    </source>
</evidence>
<protein>
    <recommendedName>
        <fullName evidence="1">DUF547 domain-containing protein</fullName>
    </recommendedName>
</protein>